<accession>A0A2G8T993</accession>
<protein>
    <submittedName>
        <fullName evidence="1">Uncharacterized protein</fullName>
    </submittedName>
</protein>
<gene>
    <name evidence="1" type="ORF">CR105_23125</name>
</gene>
<evidence type="ECO:0000313" key="2">
    <source>
        <dbReference type="Proteomes" id="UP000230390"/>
    </source>
</evidence>
<sequence>MDRGTCSECAGELEEGHSYGQCGDCGLADSPAAYEPVHQAFLVDVMGTSRYPALTELFMLEAIKAHAKATAALQPDQLGQLHGGADPEMWVSIAREITAKFDQAASAIAPTNS</sequence>
<proteinExistence type="predicted"/>
<dbReference type="EMBL" id="PDOC01000023">
    <property type="protein sequence ID" value="PIL42626.1"/>
    <property type="molecule type" value="Genomic_DNA"/>
</dbReference>
<organism evidence="1 2">
    <name type="scientific">Massilia eurypsychrophila</name>
    <dbReference type="NCBI Taxonomy" id="1485217"/>
    <lineage>
        <taxon>Bacteria</taxon>
        <taxon>Pseudomonadati</taxon>
        <taxon>Pseudomonadota</taxon>
        <taxon>Betaproteobacteria</taxon>
        <taxon>Burkholderiales</taxon>
        <taxon>Oxalobacteraceae</taxon>
        <taxon>Telluria group</taxon>
        <taxon>Massilia</taxon>
    </lineage>
</organism>
<dbReference type="AlphaFoldDB" id="A0A2G8T993"/>
<reference evidence="1 2" key="1">
    <citation type="submission" date="2017-10" db="EMBL/GenBank/DDBJ databases">
        <title>Massilia psychrophilum sp. nov., a novel purple-pigmented bacterium isolated from Tianshan glacier, Xinjiang Municipality, China.</title>
        <authorList>
            <person name="Wang H."/>
        </authorList>
    </citation>
    <scope>NUCLEOTIDE SEQUENCE [LARGE SCALE GENOMIC DNA]</scope>
    <source>
        <strain evidence="1 2">JCM 30074</strain>
    </source>
</reference>
<name>A0A2G8T993_9BURK</name>
<keyword evidence="2" id="KW-1185">Reference proteome</keyword>
<evidence type="ECO:0000313" key="1">
    <source>
        <dbReference type="EMBL" id="PIL42626.1"/>
    </source>
</evidence>
<dbReference type="RefSeq" id="WP_099792649.1">
    <property type="nucleotide sequence ID" value="NZ_JBHLYV010000064.1"/>
</dbReference>
<comment type="caution">
    <text evidence="1">The sequence shown here is derived from an EMBL/GenBank/DDBJ whole genome shotgun (WGS) entry which is preliminary data.</text>
</comment>
<dbReference type="Proteomes" id="UP000230390">
    <property type="component" value="Unassembled WGS sequence"/>
</dbReference>